<dbReference type="InterPro" id="IPR024654">
    <property type="entry name" value="Calcineurin-like_PHP_lpxH"/>
</dbReference>
<dbReference type="Pfam" id="PF12850">
    <property type="entry name" value="Metallophos_2"/>
    <property type="match status" value="1"/>
</dbReference>
<dbReference type="InterPro" id="IPR053193">
    <property type="entry name" value="MetalloPDE_YfcE-like"/>
</dbReference>
<evidence type="ECO:0000256" key="1">
    <source>
        <dbReference type="ARBA" id="ARBA00008950"/>
    </source>
</evidence>
<evidence type="ECO:0000313" key="3">
    <source>
        <dbReference type="EMBL" id="OGD65998.1"/>
    </source>
</evidence>
<dbReference type="SUPFAM" id="SSF56300">
    <property type="entry name" value="Metallo-dependent phosphatases"/>
    <property type="match status" value="1"/>
</dbReference>
<dbReference type="AlphaFoldDB" id="A0A1F5EF32"/>
<dbReference type="EMBL" id="MEZV01000047">
    <property type="protein sequence ID" value="OGD65998.1"/>
    <property type="molecule type" value="Genomic_DNA"/>
</dbReference>
<dbReference type="InterPro" id="IPR029052">
    <property type="entry name" value="Metallo-depent_PP-like"/>
</dbReference>
<dbReference type="Gene3D" id="3.60.21.10">
    <property type="match status" value="1"/>
</dbReference>
<evidence type="ECO:0000259" key="2">
    <source>
        <dbReference type="Pfam" id="PF12850"/>
    </source>
</evidence>
<comment type="similarity">
    <text evidence="1">Belongs to the metallophosphoesterase superfamily. YfcE family.</text>
</comment>
<gene>
    <name evidence="3" type="ORF">A3F08_01020</name>
</gene>
<protein>
    <recommendedName>
        <fullName evidence="2">Calcineurin-like phosphoesterase domain-containing protein</fullName>
    </recommendedName>
</protein>
<proteinExistence type="inferred from homology"/>
<evidence type="ECO:0000313" key="4">
    <source>
        <dbReference type="Proteomes" id="UP000176451"/>
    </source>
</evidence>
<comment type="caution">
    <text evidence="3">The sequence shown here is derived from an EMBL/GenBank/DDBJ whole genome shotgun (WGS) entry which is preliminary data.</text>
</comment>
<feature type="domain" description="Calcineurin-like phosphoesterase" evidence="2">
    <location>
        <begin position="1"/>
        <end position="187"/>
    </location>
</feature>
<organism evidence="3 4">
    <name type="scientific">Candidatus Berkelbacteria bacterium RIFCSPHIGHO2_12_FULL_36_9</name>
    <dbReference type="NCBI Taxonomy" id="1797469"/>
    <lineage>
        <taxon>Bacteria</taxon>
        <taxon>Candidatus Berkelbacteria</taxon>
    </lineage>
</organism>
<dbReference type="PANTHER" id="PTHR43165">
    <property type="entry name" value="METALLOPHOSPHOESTERASE"/>
    <property type="match status" value="1"/>
</dbReference>
<dbReference type="PANTHER" id="PTHR43165:SF1">
    <property type="entry name" value="PHOSPHODIESTERASE MJ0936"/>
    <property type="match status" value="1"/>
</dbReference>
<name>A0A1F5EF32_9BACT</name>
<dbReference type="STRING" id="1797469.A3F08_01020"/>
<dbReference type="Proteomes" id="UP000176451">
    <property type="component" value="Unassembled WGS sequence"/>
</dbReference>
<reference evidence="3 4" key="1">
    <citation type="journal article" date="2016" name="Nat. Commun.">
        <title>Thousands of microbial genomes shed light on interconnected biogeochemical processes in an aquifer system.</title>
        <authorList>
            <person name="Anantharaman K."/>
            <person name="Brown C.T."/>
            <person name="Hug L.A."/>
            <person name="Sharon I."/>
            <person name="Castelle C.J."/>
            <person name="Probst A.J."/>
            <person name="Thomas B.C."/>
            <person name="Singh A."/>
            <person name="Wilkins M.J."/>
            <person name="Karaoz U."/>
            <person name="Brodie E.L."/>
            <person name="Williams K.H."/>
            <person name="Hubbard S.S."/>
            <person name="Banfield J.F."/>
        </authorList>
    </citation>
    <scope>NUCLEOTIDE SEQUENCE [LARGE SCALE GENOMIC DNA]</scope>
</reference>
<accession>A0A1F5EF32</accession>
<sequence>MSDSHDNIANMEKALKYISEQGINFIIHCGDLAAPSMLSDVIIPNFKGQIYMVIGNVGDPDLLEKIAKGYKDVRIYGNKGEINIKGKKIGFCHFPNEAKQMAQSGQFDIVFYGHTHRPWEEKINLARSSSKDVHSIGASLPYLRNAPSNGVSDPLLTSELAQVKLVNPGTLAGMFYKATFAIYDTSSGKLELKLLEKI</sequence>